<dbReference type="PROSITE" id="PS00107">
    <property type="entry name" value="PROTEIN_KINASE_ATP"/>
    <property type="match status" value="1"/>
</dbReference>
<evidence type="ECO:0000256" key="7">
    <source>
        <dbReference type="ARBA" id="ARBA00022840"/>
    </source>
</evidence>
<dbReference type="Gene3D" id="1.25.40.20">
    <property type="entry name" value="Ankyrin repeat-containing domain"/>
    <property type="match status" value="1"/>
</dbReference>
<feature type="transmembrane region" description="Helical" evidence="12">
    <location>
        <begin position="203"/>
        <end position="223"/>
    </location>
</feature>
<dbReference type="EC" id="2.7.11.1" evidence="2"/>
<evidence type="ECO:0000313" key="17">
    <source>
        <dbReference type="Proteomes" id="UP001152797"/>
    </source>
</evidence>
<keyword evidence="12" id="KW-0472">Membrane</keyword>
<dbReference type="SUPFAM" id="SSF48403">
    <property type="entry name" value="Ankyrin repeat"/>
    <property type="match status" value="1"/>
</dbReference>
<evidence type="ECO:0000256" key="2">
    <source>
        <dbReference type="ARBA" id="ARBA00012513"/>
    </source>
</evidence>
<sequence>GPSGQQHADRSDITLDARLVRRRLEDPFTRRRLLFFVSIHLVAFGAEIAAMLIFVHTHDYFFVAALLVPFIFSGFFCSYAAWHCEMPETGSRLFPLKERPKGLRFLLTVPMGFLQGVIIWLAFEEYAERNADQSLPITETAWQRRTDRRGAAPPNKYHCKAVNGLFEGIASTMVLLYAFWSLGVKIGNPPGPITKLKFTGEGVLVGALGIICFLSTGLGLMELDYCTSRAIAKRMRSWPYETVHVLFRTCEVTSRVCMFVAFMVTTRQEEEWRLWWCILLADFCFTAFIVTVFGGAETTWFVRILCSCPCVFANIFAFTDAPNKRRAAKLVSRWLTIKHAAEIVLLPLVVFLGMGDRLWKDVEDNWKHHWFMIIVALSASVLYWPLLAYLSTRSLHRSNMTDIFSACENGSKNEVKGAIRELTRSAAICLNVNSPDVDGNTPLMLAAARGHADVCDLLVQQGARVEVRRCPDNRKCRTLLTISLRRRWTALHIAAYHGHLKVVQILLETAKTRAAGERSASDYWNYVFQDSANQTPLQVAARRGWVEVCCCIAYHVPRWKMAMQAEPHPAIDQVQREVRIAITEPGPELLQRSVESCRTPLLDAAAPIQNIEGWPQVQVAIDRSQHDQLMAPGLCSYIASCCGGALGRTFLVDVRPSEEELNQSVLTDISEATETSEVTIPGGTRLAGLHREPTGDAPSLHALVPVSASTKQIIPTWKEMSMTMETAMRNRGCSSSYIRGCIFRRIPEIGAAILGQGSYGVVWCAMDEGNDKLYAVKNICEAPTTTAVSRREFEVSDRIRLTPHPCLVKLFAVQHFADAGLYVLVMEFCPGGNLLQRIRQTRNLLGRGRYKAPGPAVAWIAQVFLGLEHMHLRMDTLLRDLKPDNVVISDRGVAKLTDFGFGRFGVEGSSGTWSFGIPAGSPGYVAPEVILQRNYDHRADLYSLGVLTWVLLSGGLVNVEPPQPPTGQSRGNDFRVYAKDFRLLQRCLEDPPSNGALRLQRNQQDKPRAVGSLGSHVNAAEGFGLRSLQKLNVCSPSDG</sequence>
<evidence type="ECO:0000313" key="16">
    <source>
        <dbReference type="EMBL" id="CAL4770835.1"/>
    </source>
</evidence>
<dbReference type="Gene3D" id="1.10.510.10">
    <property type="entry name" value="Transferase(Phosphotransferase) domain 1"/>
    <property type="match status" value="1"/>
</dbReference>
<evidence type="ECO:0000256" key="5">
    <source>
        <dbReference type="ARBA" id="ARBA00022741"/>
    </source>
</evidence>
<evidence type="ECO:0000256" key="6">
    <source>
        <dbReference type="ARBA" id="ARBA00022777"/>
    </source>
</evidence>
<comment type="similarity">
    <text evidence="1">Belongs to the protein kinase superfamily. NEK Ser/Thr protein kinase family. NIMA subfamily.</text>
</comment>
<comment type="catalytic activity">
    <reaction evidence="9">
        <text>L-seryl-[protein] + ATP = O-phospho-L-seryl-[protein] + ADP + H(+)</text>
        <dbReference type="Rhea" id="RHEA:17989"/>
        <dbReference type="Rhea" id="RHEA-COMP:9863"/>
        <dbReference type="Rhea" id="RHEA-COMP:11604"/>
        <dbReference type="ChEBI" id="CHEBI:15378"/>
        <dbReference type="ChEBI" id="CHEBI:29999"/>
        <dbReference type="ChEBI" id="CHEBI:30616"/>
        <dbReference type="ChEBI" id="CHEBI:83421"/>
        <dbReference type="ChEBI" id="CHEBI:456216"/>
        <dbReference type="EC" id="2.7.11.1"/>
    </reaction>
</comment>
<feature type="domain" description="Protein kinase" evidence="13">
    <location>
        <begin position="748"/>
        <end position="1039"/>
    </location>
</feature>
<dbReference type="PANTHER" id="PTHR43671">
    <property type="entry name" value="SERINE/THREONINE-PROTEIN KINASE NEK"/>
    <property type="match status" value="1"/>
</dbReference>
<dbReference type="EMBL" id="CAMXCT010000810">
    <property type="protein sequence ID" value="CAI3983523.1"/>
    <property type="molecule type" value="Genomic_DNA"/>
</dbReference>
<evidence type="ECO:0000313" key="15">
    <source>
        <dbReference type="EMBL" id="CAL1136898.1"/>
    </source>
</evidence>
<keyword evidence="4" id="KW-0808">Transferase</keyword>
<evidence type="ECO:0000256" key="12">
    <source>
        <dbReference type="SAM" id="Phobius"/>
    </source>
</evidence>
<evidence type="ECO:0000256" key="9">
    <source>
        <dbReference type="ARBA" id="ARBA00048679"/>
    </source>
</evidence>
<dbReference type="InterPro" id="IPR000719">
    <property type="entry name" value="Prot_kinase_dom"/>
</dbReference>
<evidence type="ECO:0000256" key="10">
    <source>
        <dbReference type="PROSITE-ProRule" id="PRU00023"/>
    </source>
</evidence>
<feature type="transmembrane region" description="Helical" evidence="12">
    <location>
        <begin position="370"/>
        <end position="390"/>
    </location>
</feature>
<keyword evidence="7 11" id="KW-0067">ATP-binding</keyword>
<dbReference type="EMBL" id="CAMXCT020000810">
    <property type="protein sequence ID" value="CAL1136898.1"/>
    <property type="molecule type" value="Genomic_DNA"/>
</dbReference>
<reference evidence="15" key="2">
    <citation type="submission" date="2024-04" db="EMBL/GenBank/DDBJ databases">
        <authorList>
            <person name="Chen Y."/>
            <person name="Shah S."/>
            <person name="Dougan E. K."/>
            <person name="Thang M."/>
            <person name="Chan C."/>
        </authorList>
    </citation>
    <scope>NUCLEOTIDE SEQUENCE [LARGE SCALE GENOMIC DNA]</scope>
</reference>
<keyword evidence="3" id="KW-0723">Serine/threonine-protein kinase</keyword>
<dbReference type="SUPFAM" id="SSF56112">
    <property type="entry name" value="Protein kinase-like (PK-like)"/>
    <property type="match status" value="1"/>
</dbReference>
<feature type="transmembrane region" description="Helical" evidence="12">
    <location>
        <begin position="300"/>
        <end position="319"/>
    </location>
</feature>
<protein>
    <recommendedName>
        <fullName evidence="2">non-specific serine/threonine protein kinase</fullName>
        <ecNumber evidence="2">2.7.11.1</ecNumber>
    </recommendedName>
</protein>
<dbReference type="PROSITE" id="PS50297">
    <property type="entry name" value="ANK_REP_REGION"/>
    <property type="match status" value="2"/>
</dbReference>
<keyword evidence="6 16" id="KW-0418">Kinase</keyword>
<dbReference type="SMART" id="SM00248">
    <property type="entry name" value="ANK"/>
    <property type="match status" value="3"/>
</dbReference>
<feature type="non-terminal residue" evidence="14">
    <location>
        <position position="1039"/>
    </location>
</feature>
<dbReference type="InterPro" id="IPR036770">
    <property type="entry name" value="Ankyrin_rpt-contain_sf"/>
</dbReference>
<keyword evidence="12" id="KW-0812">Transmembrane</keyword>
<dbReference type="SMART" id="SM00220">
    <property type="entry name" value="S_TKc"/>
    <property type="match status" value="1"/>
</dbReference>
<name>A0A9P1FPE6_9DINO</name>
<dbReference type="Pfam" id="PF12796">
    <property type="entry name" value="Ank_2"/>
    <property type="match status" value="2"/>
</dbReference>
<organism evidence="14">
    <name type="scientific">Cladocopium goreaui</name>
    <dbReference type="NCBI Taxonomy" id="2562237"/>
    <lineage>
        <taxon>Eukaryota</taxon>
        <taxon>Sar</taxon>
        <taxon>Alveolata</taxon>
        <taxon>Dinophyceae</taxon>
        <taxon>Suessiales</taxon>
        <taxon>Symbiodiniaceae</taxon>
        <taxon>Cladocopium</taxon>
    </lineage>
</organism>
<keyword evidence="10" id="KW-0040">ANK repeat</keyword>
<feature type="binding site" evidence="11">
    <location>
        <position position="777"/>
    </location>
    <ligand>
        <name>ATP</name>
        <dbReference type="ChEBI" id="CHEBI:30616"/>
    </ligand>
</feature>
<keyword evidence="17" id="KW-1185">Reference proteome</keyword>
<gene>
    <name evidence="14" type="ORF">C1SCF055_LOCUS11128</name>
</gene>
<dbReference type="InterPro" id="IPR017441">
    <property type="entry name" value="Protein_kinase_ATP_BS"/>
</dbReference>
<feature type="transmembrane region" description="Helical" evidence="12">
    <location>
        <begin position="274"/>
        <end position="294"/>
    </location>
</feature>
<dbReference type="EMBL" id="CAMXCT030000810">
    <property type="protein sequence ID" value="CAL4770835.1"/>
    <property type="molecule type" value="Genomic_DNA"/>
</dbReference>
<accession>A0A9P1FPE6</accession>
<feature type="transmembrane region" description="Helical" evidence="12">
    <location>
        <begin position="164"/>
        <end position="182"/>
    </location>
</feature>
<dbReference type="PROSITE" id="PS50011">
    <property type="entry name" value="PROTEIN_KINASE_DOM"/>
    <property type="match status" value="1"/>
</dbReference>
<dbReference type="InterPro" id="IPR011009">
    <property type="entry name" value="Kinase-like_dom_sf"/>
</dbReference>
<comment type="caution">
    <text evidence="14">The sequence shown here is derived from an EMBL/GenBank/DDBJ whole genome shotgun (WGS) entry which is preliminary data.</text>
</comment>
<comment type="catalytic activity">
    <reaction evidence="8">
        <text>L-threonyl-[protein] + ATP = O-phospho-L-threonyl-[protein] + ADP + H(+)</text>
        <dbReference type="Rhea" id="RHEA:46608"/>
        <dbReference type="Rhea" id="RHEA-COMP:11060"/>
        <dbReference type="Rhea" id="RHEA-COMP:11605"/>
        <dbReference type="ChEBI" id="CHEBI:15378"/>
        <dbReference type="ChEBI" id="CHEBI:30013"/>
        <dbReference type="ChEBI" id="CHEBI:30616"/>
        <dbReference type="ChEBI" id="CHEBI:61977"/>
        <dbReference type="ChEBI" id="CHEBI:456216"/>
        <dbReference type="EC" id="2.7.11.1"/>
    </reaction>
</comment>
<dbReference type="GO" id="GO:0004674">
    <property type="term" value="F:protein serine/threonine kinase activity"/>
    <property type="evidence" value="ECO:0007669"/>
    <property type="project" value="UniProtKB-KW"/>
</dbReference>
<feature type="transmembrane region" description="Helical" evidence="12">
    <location>
        <begin position="340"/>
        <end position="358"/>
    </location>
</feature>
<dbReference type="GO" id="GO:0005524">
    <property type="term" value="F:ATP binding"/>
    <property type="evidence" value="ECO:0007669"/>
    <property type="project" value="UniProtKB-UniRule"/>
</dbReference>
<feature type="transmembrane region" description="Helical" evidence="12">
    <location>
        <begin position="60"/>
        <end position="82"/>
    </location>
</feature>
<feature type="transmembrane region" description="Helical" evidence="12">
    <location>
        <begin position="103"/>
        <end position="123"/>
    </location>
</feature>
<feature type="repeat" description="ANK" evidence="10">
    <location>
        <begin position="486"/>
        <end position="508"/>
    </location>
</feature>
<dbReference type="InterPro" id="IPR002110">
    <property type="entry name" value="Ankyrin_rpt"/>
</dbReference>
<evidence type="ECO:0000256" key="3">
    <source>
        <dbReference type="ARBA" id="ARBA00022527"/>
    </source>
</evidence>
<reference evidence="14" key="1">
    <citation type="submission" date="2022-10" db="EMBL/GenBank/DDBJ databases">
        <authorList>
            <person name="Chen Y."/>
            <person name="Dougan E. K."/>
            <person name="Chan C."/>
            <person name="Rhodes N."/>
            <person name="Thang M."/>
        </authorList>
    </citation>
    <scope>NUCLEOTIDE SEQUENCE</scope>
</reference>
<feature type="repeat" description="ANK" evidence="10">
    <location>
        <begin position="438"/>
        <end position="470"/>
    </location>
</feature>
<evidence type="ECO:0000259" key="13">
    <source>
        <dbReference type="PROSITE" id="PS50011"/>
    </source>
</evidence>
<evidence type="ECO:0000256" key="1">
    <source>
        <dbReference type="ARBA" id="ARBA00010886"/>
    </source>
</evidence>
<evidence type="ECO:0000313" key="14">
    <source>
        <dbReference type="EMBL" id="CAI3983523.1"/>
    </source>
</evidence>
<dbReference type="PROSITE" id="PS50088">
    <property type="entry name" value="ANK_REPEAT"/>
    <property type="match status" value="2"/>
</dbReference>
<feature type="transmembrane region" description="Helical" evidence="12">
    <location>
        <begin position="33"/>
        <end position="54"/>
    </location>
</feature>
<keyword evidence="5 11" id="KW-0547">Nucleotide-binding</keyword>
<dbReference type="Pfam" id="PF00069">
    <property type="entry name" value="Pkinase"/>
    <property type="match status" value="1"/>
</dbReference>
<dbReference type="CDD" id="cd14014">
    <property type="entry name" value="STKc_PknB_like"/>
    <property type="match status" value="1"/>
</dbReference>
<dbReference type="AlphaFoldDB" id="A0A9P1FPE6"/>
<evidence type="ECO:0000256" key="11">
    <source>
        <dbReference type="PROSITE-ProRule" id="PRU10141"/>
    </source>
</evidence>
<dbReference type="OrthoDB" id="411532at2759"/>
<keyword evidence="12" id="KW-1133">Transmembrane helix</keyword>
<dbReference type="PANTHER" id="PTHR43671:SF98">
    <property type="entry name" value="SERINE_THREONINE-PROTEIN KINASE NEK11"/>
    <property type="match status" value="1"/>
</dbReference>
<dbReference type="InterPro" id="IPR050660">
    <property type="entry name" value="NEK_Ser/Thr_kinase"/>
</dbReference>
<evidence type="ECO:0000256" key="4">
    <source>
        <dbReference type="ARBA" id="ARBA00022679"/>
    </source>
</evidence>
<proteinExistence type="inferred from homology"/>
<evidence type="ECO:0000256" key="8">
    <source>
        <dbReference type="ARBA" id="ARBA00047899"/>
    </source>
</evidence>
<dbReference type="Proteomes" id="UP001152797">
    <property type="component" value="Unassembled WGS sequence"/>
</dbReference>